<evidence type="ECO:0000313" key="2">
    <source>
        <dbReference type="Proteomes" id="UP001342631"/>
    </source>
</evidence>
<protein>
    <recommendedName>
        <fullName evidence="3">MBL fold metallo-hydrolase</fullName>
    </recommendedName>
</protein>
<accession>A0ABQ6QRR3</accession>
<name>A0ABQ6QRR3_9BACT</name>
<dbReference type="EMBL" id="BTTX01000003">
    <property type="protein sequence ID" value="GMU06714.1"/>
    <property type="molecule type" value="Genomic_DNA"/>
</dbReference>
<organism evidence="1 2">
    <name type="scientific">Corallococcus caeni</name>
    <dbReference type="NCBI Taxonomy" id="3082388"/>
    <lineage>
        <taxon>Bacteria</taxon>
        <taxon>Pseudomonadati</taxon>
        <taxon>Myxococcota</taxon>
        <taxon>Myxococcia</taxon>
        <taxon>Myxococcales</taxon>
        <taxon>Cystobacterineae</taxon>
        <taxon>Myxococcaceae</taxon>
        <taxon>Corallococcus</taxon>
    </lineage>
</organism>
<evidence type="ECO:0008006" key="3">
    <source>
        <dbReference type="Google" id="ProtNLM"/>
    </source>
</evidence>
<gene>
    <name evidence="1" type="ORF">ASNO1_29670</name>
</gene>
<sequence length="59" mass="6685">MFILTHVRGDHMARLFPTFGADAAGRGDLVNVTSSNGWPRPLLQRVYQFWAFVPLHSQT</sequence>
<dbReference type="Proteomes" id="UP001342631">
    <property type="component" value="Unassembled WGS sequence"/>
</dbReference>
<reference evidence="1 2" key="1">
    <citation type="journal article" date="2024" name="Arch. Microbiol.">
        <title>Corallococcus caeni sp. nov., a novel myxobacterium isolated from activated sludge.</title>
        <authorList>
            <person name="Tomita S."/>
            <person name="Nakai R."/>
            <person name="Kuroda K."/>
            <person name="Kurashita H."/>
            <person name="Hatamoto M."/>
            <person name="Yamaguchi T."/>
            <person name="Narihiro T."/>
        </authorList>
    </citation>
    <scope>NUCLEOTIDE SEQUENCE [LARGE SCALE GENOMIC DNA]</scope>
    <source>
        <strain evidence="1 2">NO1</strain>
    </source>
</reference>
<evidence type="ECO:0000313" key="1">
    <source>
        <dbReference type="EMBL" id="GMU06714.1"/>
    </source>
</evidence>
<comment type="caution">
    <text evidence="1">The sequence shown here is derived from an EMBL/GenBank/DDBJ whole genome shotgun (WGS) entry which is preliminary data.</text>
</comment>
<keyword evidence="2" id="KW-1185">Reference proteome</keyword>
<proteinExistence type="predicted"/>